<accession>A0ACD0NQL5</accession>
<organism evidence="1 2">
    <name type="scientific">Violaceomyces palustris</name>
    <dbReference type="NCBI Taxonomy" id="1673888"/>
    <lineage>
        <taxon>Eukaryota</taxon>
        <taxon>Fungi</taxon>
        <taxon>Dikarya</taxon>
        <taxon>Basidiomycota</taxon>
        <taxon>Ustilaginomycotina</taxon>
        <taxon>Ustilaginomycetes</taxon>
        <taxon>Violaceomycetales</taxon>
        <taxon>Violaceomycetaceae</taxon>
        <taxon>Violaceomyces</taxon>
    </lineage>
</organism>
<evidence type="ECO:0000313" key="2">
    <source>
        <dbReference type="Proteomes" id="UP000245626"/>
    </source>
</evidence>
<reference evidence="1 2" key="1">
    <citation type="journal article" date="2018" name="Mol. Biol. Evol.">
        <title>Broad Genomic Sampling Reveals a Smut Pathogenic Ancestry of the Fungal Clade Ustilaginomycotina.</title>
        <authorList>
            <person name="Kijpornyongpan T."/>
            <person name="Mondo S.J."/>
            <person name="Barry K."/>
            <person name="Sandor L."/>
            <person name="Lee J."/>
            <person name="Lipzen A."/>
            <person name="Pangilinan J."/>
            <person name="LaButti K."/>
            <person name="Hainaut M."/>
            <person name="Henrissat B."/>
            <person name="Grigoriev I.V."/>
            <person name="Spatafora J.W."/>
            <person name="Aime M.C."/>
        </authorList>
    </citation>
    <scope>NUCLEOTIDE SEQUENCE [LARGE SCALE GENOMIC DNA]</scope>
    <source>
        <strain evidence="1 2">SA 807</strain>
    </source>
</reference>
<proteinExistence type="predicted"/>
<evidence type="ECO:0000313" key="1">
    <source>
        <dbReference type="EMBL" id="PWN48113.1"/>
    </source>
</evidence>
<dbReference type="Proteomes" id="UP000245626">
    <property type="component" value="Unassembled WGS sequence"/>
</dbReference>
<dbReference type="EMBL" id="KZ820267">
    <property type="protein sequence ID" value="PWN48113.1"/>
    <property type="molecule type" value="Genomic_DNA"/>
</dbReference>
<protein>
    <submittedName>
        <fullName evidence="1">Uncharacterized protein</fullName>
    </submittedName>
</protein>
<name>A0ACD0NQL5_9BASI</name>
<gene>
    <name evidence="1" type="ORF">IE53DRAFT_212270</name>
</gene>
<keyword evidence="2" id="KW-1185">Reference proteome</keyword>
<sequence>MMLSGLGLTKAAYLFLLLPHLVVWLRKRFTARGARAAERVSQEAPRKVDRLVAILSLLIDLVAWVIIVVAGRLEHLPLYALGLFVYPLSAANLPSITSLATGMLPRHYEQTQLVGTLTCLANMVGTIGPVLNNQLYKWALEIEVPEAVFLVAAMISLTALILVGSVQPGGPRS</sequence>